<feature type="compositionally biased region" description="Polar residues" evidence="1">
    <location>
        <begin position="1"/>
        <end position="21"/>
    </location>
</feature>
<keyword evidence="2" id="KW-0489">Methyltransferase</keyword>
<dbReference type="Proteomes" id="UP000244855">
    <property type="component" value="Unassembled WGS sequence"/>
</dbReference>
<dbReference type="GO" id="GO:0008168">
    <property type="term" value="F:methyltransferase activity"/>
    <property type="evidence" value="ECO:0007669"/>
    <property type="project" value="UniProtKB-KW"/>
</dbReference>
<evidence type="ECO:0000256" key="1">
    <source>
        <dbReference type="SAM" id="MobiDB-lite"/>
    </source>
</evidence>
<organism evidence="2 3">
    <name type="scientific">Periconia macrospinosa</name>
    <dbReference type="NCBI Taxonomy" id="97972"/>
    <lineage>
        <taxon>Eukaryota</taxon>
        <taxon>Fungi</taxon>
        <taxon>Dikarya</taxon>
        <taxon>Ascomycota</taxon>
        <taxon>Pezizomycotina</taxon>
        <taxon>Dothideomycetes</taxon>
        <taxon>Pleosporomycetidae</taxon>
        <taxon>Pleosporales</taxon>
        <taxon>Massarineae</taxon>
        <taxon>Periconiaceae</taxon>
        <taxon>Periconia</taxon>
    </lineage>
</organism>
<gene>
    <name evidence="2" type="ORF">DM02DRAFT_732055</name>
</gene>
<dbReference type="Pfam" id="PF13489">
    <property type="entry name" value="Methyltransf_23"/>
    <property type="match status" value="1"/>
</dbReference>
<reference evidence="2 3" key="1">
    <citation type="journal article" date="2018" name="Sci. Rep.">
        <title>Comparative genomics provides insights into the lifestyle and reveals functional heterogeneity of dark septate endophytic fungi.</title>
        <authorList>
            <person name="Knapp D.G."/>
            <person name="Nemeth J.B."/>
            <person name="Barry K."/>
            <person name="Hainaut M."/>
            <person name="Henrissat B."/>
            <person name="Johnson J."/>
            <person name="Kuo A."/>
            <person name="Lim J.H.P."/>
            <person name="Lipzen A."/>
            <person name="Nolan M."/>
            <person name="Ohm R.A."/>
            <person name="Tamas L."/>
            <person name="Grigoriev I.V."/>
            <person name="Spatafora J.W."/>
            <person name="Nagy L.G."/>
            <person name="Kovacs G.M."/>
        </authorList>
    </citation>
    <scope>NUCLEOTIDE SEQUENCE [LARGE SCALE GENOMIC DNA]</scope>
    <source>
        <strain evidence="2 3">DSE2036</strain>
    </source>
</reference>
<evidence type="ECO:0000313" key="2">
    <source>
        <dbReference type="EMBL" id="PVH95111.1"/>
    </source>
</evidence>
<dbReference type="SUPFAM" id="SSF53335">
    <property type="entry name" value="S-adenosyl-L-methionine-dependent methyltransferases"/>
    <property type="match status" value="1"/>
</dbReference>
<dbReference type="Gene3D" id="3.40.50.150">
    <property type="entry name" value="Vaccinia Virus protein VP39"/>
    <property type="match status" value="1"/>
</dbReference>
<dbReference type="PANTHER" id="PTHR43591:SF24">
    <property type="entry name" value="2-METHOXY-6-POLYPRENYL-1,4-BENZOQUINOL METHYLASE, MITOCHONDRIAL"/>
    <property type="match status" value="1"/>
</dbReference>
<feature type="region of interest" description="Disordered" evidence="1">
    <location>
        <begin position="1"/>
        <end position="22"/>
    </location>
</feature>
<dbReference type="CDD" id="cd02440">
    <property type="entry name" value="AdoMet_MTases"/>
    <property type="match status" value="1"/>
</dbReference>
<proteinExistence type="predicted"/>
<dbReference type="OrthoDB" id="10017101at2759"/>
<evidence type="ECO:0000313" key="3">
    <source>
        <dbReference type="Proteomes" id="UP000244855"/>
    </source>
</evidence>
<keyword evidence="2" id="KW-0808">Transferase</keyword>
<dbReference type="PANTHER" id="PTHR43591">
    <property type="entry name" value="METHYLTRANSFERASE"/>
    <property type="match status" value="1"/>
</dbReference>
<accession>A0A2V1DAP0</accession>
<sequence>MTSAELTRQTKPTFHGESSSKYFLPNDATERHRLHKQHEAIVALMHGEPIHAPLPADLSSAKILDLGCGVNASMTLLLAKRFPNATIYGVDLSEINVDNKPANVTFIQGNIHKLIDNDPRLARGSTDYIYSRFMAAGVEDWSEHIKSISTLLAPGGYLELHESIRATWLNKDDEEVSRDWQWLQLMHPGMYWPPNDPTGLNFFQSLMGTAGLEGVEGKVYKLSSSEKAEAKLWSEYARELFPTSWVAPIERLLPGEENQERRKQLEEELFETLKPREGVYFPCVVVWGRKSAI</sequence>
<name>A0A2V1DAP0_9PLEO</name>
<dbReference type="InterPro" id="IPR029063">
    <property type="entry name" value="SAM-dependent_MTases_sf"/>
</dbReference>
<dbReference type="AlphaFoldDB" id="A0A2V1DAP0"/>
<dbReference type="GO" id="GO:0032259">
    <property type="term" value="P:methylation"/>
    <property type="evidence" value="ECO:0007669"/>
    <property type="project" value="UniProtKB-KW"/>
</dbReference>
<dbReference type="EMBL" id="KZ805508">
    <property type="protein sequence ID" value="PVH95111.1"/>
    <property type="molecule type" value="Genomic_DNA"/>
</dbReference>
<keyword evidence="3" id="KW-1185">Reference proteome</keyword>
<protein>
    <submittedName>
        <fullName evidence="2">S-adenosyl-L-methionine-dependent methyltransferase</fullName>
    </submittedName>
</protein>